<evidence type="ECO:0000256" key="1">
    <source>
        <dbReference type="SAM" id="MobiDB-lite"/>
    </source>
</evidence>
<dbReference type="RefSeq" id="WP_272084069.1">
    <property type="nucleotide sequence ID" value="NZ_JAQNDL010000001.1"/>
</dbReference>
<organism evidence="3 4">
    <name type="scientific">Nannocystis bainbridge</name>
    <dbReference type="NCBI Taxonomy" id="2995303"/>
    <lineage>
        <taxon>Bacteria</taxon>
        <taxon>Pseudomonadati</taxon>
        <taxon>Myxococcota</taxon>
        <taxon>Polyangia</taxon>
        <taxon>Nannocystales</taxon>
        <taxon>Nannocystaceae</taxon>
        <taxon>Nannocystis</taxon>
    </lineage>
</organism>
<proteinExistence type="predicted"/>
<dbReference type="NCBIfam" id="NF041518">
    <property type="entry name" value="choice_anch_Q"/>
    <property type="match status" value="1"/>
</dbReference>
<evidence type="ECO:0000256" key="2">
    <source>
        <dbReference type="SAM" id="SignalP"/>
    </source>
</evidence>
<dbReference type="EMBL" id="JAQNDL010000001">
    <property type="protein sequence ID" value="MDC0715644.1"/>
    <property type="molecule type" value="Genomic_DNA"/>
</dbReference>
<name>A0ABT5DRF4_9BACT</name>
<dbReference type="Gene3D" id="2.160.20.10">
    <property type="entry name" value="Single-stranded right-handed beta-helix, Pectin lyase-like"/>
    <property type="match status" value="1"/>
</dbReference>
<gene>
    <name evidence="3" type="ORF">POL25_02000</name>
</gene>
<reference evidence="3 4" key="1">
    <citation type="submission" date="2022-11" db="EMBL/GenBank/DDBJ databases">
        <title>Minimal conservation of predation-associated metabolite biosynthetic gene clusters underscores biosynthetic potential of Myxococcota including descriptions for ten novel species: Archangium lansinium sp. nov., Myxococcus landrumus sp. nov., Nannocystis bai.</title>
        <authorList>
            <person name="Ahearne A."/>
            <person name="Stevens C."/>
            <person name="Dowd S."/>
        </authorList>
    </citation>
    <scope>NUCLEOTIDE SEQUENCE [LARGE SCALE GENOMIC DNA]</scope>
    <source>
        <strain evidence="3 4">BB15-2</strain>
    </source>
</reference>
<protein>
    <submittedName>
        <fullName evidence="3">Right-handed parallel beta-helix repeat-containing protein</fullName>
    </submittedName>
</protein>
<accession>A0ABT5DRF4</accession>
<feature type="chain" id="PRO_5045250039" evidence="2">
    <location>
        <begin position="26"/>
        <end position="460"/>
    </location>
</feature>
<feature type="compositionally biased region" description="Low complexity" evidence="1">
    <location>
        <begin position="73"/>
        <end position="107"/>
    </location>
</feature>
<feature type="region of interest" description="Disordered" evidence="1">
    <location>
        <begin position="26"/>
        <end position="120"/>
    </location>
</feature>
<dbReference type="InterPro" id="IPR012334">
    <property type="entry name" value="Pectin_lyas_fold"/>
</dbReference>
<dbReference type="SUPFAM" id="SSF51126">
    <property type="entry name" value="Pectin lyase-like"/>
    <property type="match status" value="1"/>
</dbReference>
<feature type="compositionally biased region" description="Gly residues" evidence="1">
    <location>
        <begin position="31"/>
        <end position="41"/>
    </location>
</feature>
<keyword evidence="4" id="KW-1185">Reference proteome</keyword>
<comment type="caution">
    <text evidence="3">The sequence shown here is derived from an EMBL/GenBank/DDBJ whole genome shotgun (WGS) entry which is preliminary data.</text>
</comment>
<keyword evidence="2" id="KW-0732">Signal</keyword>
<feature type="signal peptide" evidence="2">
    <location>
        <begin position="1"/>
        <end position="25"/>
    </location>
</feature>
<evidence type="ECO:0000313" key="3">
    <source>
        <dbReference type="EMBL" id="MDC0715644.1"/>
    </source>
</evidence>
<sequence>MSLLDRKSHTRICTCMLGATLLACASSPGSTEGGSTGGSSTGDGETDTAATGSSTGDDSLSPTTTSGDGGTAGPTSSTSDGVTGTTGTTGTTTGDPDSTSDSGSTTSDGEEEPPSTTFDERLCTLFVDQFTGKDGNSGAAKDQALATIKAATGIVAAGDTVCVYPGDYGAFKNTAHGTADARIHYVSVERWQARVTAPTIPLQNVGDYVDIDGFEVTTTEESVGLGISNGDGKLANHCRIFNNHVYGFVAKTRGGSGGAGILSAGWVADKPYQGEDVEIFNNFVHDIGNPGENAGFVQGIYVSHPHAKVYNNIVYNVSGWGIHGWHNANYVTVSNNLTSNTNGIVLGNGDSPCGQITCEFTDYYVTNNILYDDRNGIQLYDGPNHLIANNNFYLTEPSGDNATTDDPQLVGYALDPGGDFHLGPMSPMIDAGSPEHAPAIDFEGKARPKGAAPDVGPYER</sequence>
<dbReference type="InterPro" id="IPR011050">
    <property type="entry name" value="Pectin_lyase_fold/virulence"/>
</dbReference>
<feature type="compositionally biased region" description="Polar residues" evidence="1">
    <location>
        <begin position="53"/>
        <end position="66"/>
    </location>
</feature>
<feature type="region of interest" description="Disordered" evidence="1">
    <location>
        <begin position="429"/>
        <end position="460"/>
    </location>
</feature>
<dbReference type="Proteomes" id="UP001221686">
    <property type="component" value="Unassembled WGS sequence"/>
</dbReference>
<dbReference type="InterPro" id="IPR059226">
    <property type="entry name" value="Choice_anch_Q_dom"/>
</dbReference>
<evidence type="ECO:0000313" key="4">
    <source>
        <dbReference type="Proteomes" id="UP001221686"/>
    </source>
</evidence>
<dbReference type="PROSITE" id="PS51257">
    <property type="entry name" value="PROKAR_LIPOPROTEIN"/>
    <property type="match status" value="1"/>
</dbReference>